<keyword evidence="2" id="KW-1003">Cell membrane</keyword>
<reference evidence="7 8" key="2">
    <citation type="submission" date="2016-08" db="EMBL/GenBank/DDBJ databases">
        <title>Pervasive Adenine N6-methylation of Active Genes in Fungi.</title>
        <authorList>
            <consortium name="DOE Joint Genome Institute"/>
            <person name="Mondo S.J."/>
            <person name="Dannebaum R.O."/>
            <person name="Kuo R.C."/>
            <person name="Labutti K."/>
            <person name="Haridas S."/>
            <person name="Kuo A."/>
            <person name="Salamov A."/>
            <person name="Ahrendt S.R."/>
            <person name="Lipzen A."/>
            <person name="Sullivan W."/>
            <person name="Andreopoulos W.B."/>
            <person name="Clum A."/>
            <person name="Lindquist E."/>
            <person name="Daum C."/>
            <person name="Ramamoorthy G.K."/>
            <person name="Gryganskyi A."/>
            <person name="Culley D."/>
            <person name="Magnuson J.K."/>
            <person name="James T.Y."/>
            <person name="O'Malley M.A."/>
            <person name="Stajich J.E."/>
            <person name="Spatafora J.W."/>
            <person name="Visel A."/>
            <person name="Grigoriev I.V."/>
        </authorList>
    </citation>
    <scope>NUCLEOTIDE SEQUENCE [LARGE SCALE GENOMIC DNA]</scope>
    <source>
        <strain evidence="8">finn</strain>
    </source>
</reference>
<proteinExistence type="predicted"/>
<evidence type="ECO:0000256" key="4">
    <source>
        <dbReference type="ARBA" id="ARBA00022989"/>
    </source>
</evidence>
<dbReference type="EMBL" id="MCFH01000004">
    <property type="protein sequence ID" value="ORX58603.1"/>
    <property type="molecule type" value="Genomic_DNA"/>
</dbReference>
<gene>
    <name evidence="7" type="ORF">BCR36DRAFT_366822</name>
</gene>
<keyword evidence="3 6" id="KW-0812">Transmembrane</keyword>
<dbReference type="GO" id="GO:0005886">
    <property type="term" value="C:plasma membrane"/>
    <property type="evidence" value="ECO:0007669"/>
    <property type="project" value="UniProtKB-SubCell"/>
</dbReference>
<dbReference type="Pfam" id="PF06081">
    <property type="entry name" value="ArAE_1"/>
    <property type="match status" value="1"/>
</dbReference>
<name>A0A1Y1VKJ8_9FUNG</name>
<feature type="transmembrane region" description="Helical" evidence="6">
    <location>
        <begin position="36"/>
        <end position="56"/>
    </location>
</feature>
<organism evidence="7 8">
    <name type="scientific">Piromyces finnis</name>
    <dbReference type="NCBI Taxonomy" id="1754191"/>
    <lineage>
        <taxon>Eukaryota</taxon>
        <taxon>Fungi</taxon>
        <taxon>Fungi incertae sedis</taxon>
        <taxon>Chytridiomycota</taxon>
        <taxon>Chytridiomycota incertae sedis</taxon>
        <taxon>Neocallimastigomycetes</taxon>
        <taxon>Neocallimastigales</taxon>
        <taxon>Neocallimastigaceae</taxon>
        <taxon>Piromyces</taxon>
    </lineage>
</organism>
<evidence type="ECO:0000313" key="8">
    <source>
        <dbReference type="Proteomes" id="UP000193719"/>
    </source>
</evidence>
<dbReference type="InterPro" id="IPR010343">
    <property type="entry name" value="ArAE_1"/>
</dbReference>
<evidence type="ECO:0000256" key="1">
    <source>
        <dbReference type="ARBA" id="ARBA00004651"/>
    </source>
</evidence>
<evidence type="ECO:0000256" key="6">
    <source>
        <dbReference type="SAM" id="Phobius"/>
    </source>
</evidence>
<protein>
    <submittedName>
        <fullName evidence="7">Uncharacterized protein</fullName>
    </submittedName>
</protein>
<evidence type="ECO:0000256" key="2">
    <source>
        <dbReference type="ARBA" id="ARBA00022475"/>
    </source>
</evidence>
<dbReference type="Proteomes" id="UP000193719">
    <property type="component" value="Unassembled WGS sequence"/>
</dbReference>
<keyword evidence="4 6" id="KW-1133">Transmembrane helix</keyword>
<sequence>MNASIIKLNYEEQEKRSFSKKLINKFTLKNNSYSPYLVLLKVFFAIFLALLFDTYITKNPDSVSSAFTAILCISTTVTRGIKACVSTFLMCCIGAIVSSLGNIIFGVDTTFLLYIINITIVYKKRNLINSLFKYLNLLY</sequence>
<evidence type="ECO:0000313" key="7">
    <source>
        <dbReference type="EMBL" id="ORX58603.1"/>
    </source>
</evidence>
<comment type="caution">
    <text evidence="7">The sequence shown here is derived from an EMBL/GenBank/DDBJ whole genome shotgun (WGS) entry which is preliminary data.</text>
</comment>
<keyword evidence="8" id="KW-1185">Reference proteome</keyword>
<keyword evidence="5 6" id="KW-0472">Membrane</keyword>
<dbReference type="OrthoDB" id="10383080at2759"/>
<feature type="transmembrane region" description="Helical" evidence="6">
    <location>
        <begin position="103"/>
        <end position="122"/>
    </location>
</feature>
<accession>A0A1Y1VKJ8</accession>
<comment type="subcellular location">
    <subcellularLocation>
        <location evidence="1">Cell membrane</location>
        <topology evidence="1">Multi-pass membrane protein</topology>
    </subcellularLocation>
</comment>
<evidence type="ECO:0000256" key="3">
    <source>
        <dbReference type="ARBA" id="ARBA00022692"/>
    </source>
</evidence>
<reference evidence="7 8" key="1">
    <citation type="submission" date="2016-08" db="EMBL/GenBank/DDBJ databases">
        <title>Genomes of anaerobic fungi encode conserved fungal cellulosomes for biomass hydrolysis.</title>
        <authorList>
            <consortium name="DOE Joint Genome Institute"/>
            <person name="Haitjema C.H."/>
            <person name="Gilmore S.P."/>
            <person name="Henske J.K."/>
            <person name="Solomon K.V."/>
            <person name="De Groot R."/>
            <person name="Kuo A."/>
            <person name="Mondo S.J."/>
            <person name="Salamov A.A."/>
            <person name="Labutti K."/>
            <person name="Zhao Z."/>
            <person name="Chiniquy J."/>
            <person name="Barry K."/>
            <person name="Brewer H.M."/>
            <person name="Purvine S.O."/>
            <person name="Wright A.T."/>
            <person name="Boxma B."/>
            <person name="Van Alen T."/>
            <person name="Hackstein J.H."/>
            <person name="Baker S.E."/>
            <person name="Grigoriev I.V."/>
            <person name="O'Malley M.A."/>
        </authorList>
    </citation>
    <scope>NUCLEOTIDE SEQUENCE [LARGE SCALE GENOMIC DNA]</scope>
    <source>
        <strain evidence="8">finn</strain>
    </source>
</reference>
<evidence type="ECO:0000256" key="5">
    <source>
        <dbReference type="ARBA" id="ARBA00023136"/>
    </source>
</evidence>
<dbReference type="AlphaFoldDB" id="A0A1Y1VKJ8"/>